<proteinExistence type="predicted"/>
<dbReference type="Proteomes" id="UP000279446">
    <property type="component" value="Unassembled WGS sequence"/>
</dbReference>
<dbReference type="EMBL" id="RZNY01000010">
    <property type="protein sequence ID" value="RUT46096.1"/>
    <property type="molecule type" value="Genomic_DNA"/>
</dbReference>
<dbReference type="Pfam" id="PF02368">
    <property type="entry name" value="Big_2"/>
    <property type="match status" value="1"/>
</dbReference>
<dbReference type="SMART" id="SM00635">
    <property type="entry name" value="BID_2"/>
    <property type="match status" value="4"/>
</dbReference>
<organism evidence="2 3">
    <name type="scientific">Paenibacillus anaericanus</name>
    <dbReference type="NCBI Taxonomy" id="170367"/>
    <lineage>
        <taxon>Bacteria</taxon>
        <taxon>Bacillati</taxon>
        <taxon>Bacillota</taxon>
        <taxon>Bacilli</taxon>
        <taxon>Bacillales</taxon>
        <taxon>Paenibacillaceae</taxon>
        <taxon>Paenibacillus</taxon>
    </lineage>
</organism>
<dbReference type="InterPro" id="IPR054604">
    <property type="entry name" value="SbsC_Big-like"/>
</dbReference>
<feature type="domain" description="BIG2" evidence="1">
    <location>
        <begin position="150"/>
        <end position="230"/>
    </location>
</feature>
<dbReference type="InterPro" id="IPR008964">
    <property type="entry name" value="Invasin/intimin_cell_adhesion"/>
</dbReference>
<dbReference type="AlphaFoldDB" id="A0A3S1C8R4"/>
<feature type="domain" description="BIG2" evidence="1">
    <location>
        <begin position="234"/>
        <end position="314"/>
    </location>
</feature>
<evidence type="ECO:0000313" key="3">
    <source>
        <dbReference type="Proteomes" id="UP000279446"/>
    </source>
</evidence>
<dbReference type="InterPro" id="IPR003343">
    <property type="entry name" value="Big_2"/>
</dbReference>
<name>A0A3S1C8R4_9BACL</name>
<dbReference type="Pfam" id="PF22359">
    <property type="entry name" value="Big-like"/>
    <property type="match status" value="1"/>
</dbReference>
<reference evidence="2 3" key="1">
    <citation type="submission" date="2018-12" db="EMBL/GenBank/DDBJ databases">
        <authorList>
            <person name="Sun L."/>
            <person name="Chen Z."/>
        </authorList>
    </citation>
    <scope>NUCLEOTIDE SEQUENCE [LARGE SCALE GENOMIC DNA]</scope>
    <source>
        <strain evidence="2 3">DSM 15890</strain>
    </source>
</reference>
<feature type="domain" description="BIG2" evidence="1">
    <location>
        <begin position="63"/>
        <end position="146"/>
    </location>
</feature>
<gene>
    <name evidence="2" type="ORF">EJP82_13285</name>
</gene>
<evidence type="ECO:0000259" key="1">
    <source>
        <dbReference type="SMART" id="SM00635"/>
    </source>
</evidence>
<dbReference type="SUPFAM" id="SSF49373">
    <property type="entry name" value="Invasin/intimin cell-adhesion fragments"/>
    <property type="match status" value="3"/>
</dbReference>
<keyword evidence="3" id="KW-1185">Reference proteome</keyword>
<protein>
    <recommendedName>
        <fullName evidence="1">BIG2 domain-containing protein</fullName>
    </recommendedName>
</protein>
<dbReference type="OrthoDB" id="503324at2"/>
<comment type="caution">
    <text evidence="2">The sequence shown here is derived from an EMBL/GenBank/DDBJ whole genome shotgun (WGS) entry which is preliminary data.</text>
</comment>
<feature type="domain" description="BIG2" evidence="1">
    <location>
        <begin position="316"/>
        <end position="398"/>
    </location>
</feature>
<evidence type="ECO:0000313" key="2">
    <source>
        <dbReference type="EMBL" id="RUT46096.1"/>
    </source>
</evidence>
<accession>A0A3S1C8R4</accession>
<sequence>MSESCSISKPYYILAAVFRNKYIERGELYMIRNKKTIHLLLAMVLLLITAFPASVLAEENTEKITGIAWENSTSIKLNVSESKQLRVIAKYENQSNKFVELTSESVWSTSNAKVATIKNGKVTAKTFGEAVITAKYGDFLIEALITVDAKVKSLKSSNTSYRLNKGAEGALPTVKAFFENGTEQDVTTLIKWTLSSPNAEMSNGKIKGLAPGRATLSGVYLNKSITIPIAINEELVKIESSSKSLQLNIKKGKTLQVSGTYSNGKKVNLSSNIKWESSNSSIAKVTGSKVIALAEGSTTLTGSYQGQTVTVQVNVVPLLVKVTPSEKKLKLTPGGNGTVNLTATYDTGKTISVTDQVVWTSSKPVVATVTNGKIVAVSKGTASIKAKFGTKTVTISVSVK</sequence>
<dbReference type="Gene3D" id="2.60.40.1080">
    <property type="match status" value="4"/>
</dbReference>